<proteinExistence type="predicted"/>
<comment type="caution">
    <text evidence="2">The sequence shown here is derived from an EMBL/GenBank/DDBJ whole genome shotgun (WGS) entry which is preliminary data.</text>
</comment>
<accession>A0ABR1XS86</accession>
<keyword evidence="1" id="KW-1133">Transmembrane helix</keyword>
<dbReference type="EMBL" id="JBBWUH010000006">
    <property type="protein sequence ID" value="KAK8164560.1"/>
    <property type="molecule type" value="Genomic_DNA"/>
</dbReference>
<dbReference type="Proteomes" id="UP001456524">
    <property type="component" value="Unassembled WGS sequence"/>
</dbReference>
<sequence length="210" mass="23245">MRLSCRLHASLRIVSPRIAGVFVLLASALAGGWFHACVPRVVCLLLHASVFCMAVVMAVRRRRHQWMAEEMRPPSNAAALGSVHPLPLTPESFCPSLQPCPGSSHPPPWPCFRNCVQFCSYFLFDACEHLLVAAHAGLGQAEIAKGTADARRRDLHNCCCPLPPAIRGQSRLYLCHKYLPLHNYPHQSLSGIHTTSIADRPQSRRPSRSE</sequence>
<evidence type="ECO:0000256" key="1">
    <source>
        <dbReference type="SAM" id="Phobius"/>
    </source>
</evidence>
<organism evidence="2 3">
    <name type="scientific">Phyllosticta citrichinensis</name>
    <dbReference type="NCBI Taxonomy" id="1130410"/>
    <lineage>
        <taxon>Eukaryota</taxon>
        <taxon>Fungi</taxon>
        <taxon>Dikarya</taxon>
        <taxon>Ascomycota</taxon>
        <taxon>Pezizomycotina</taxon>
        <taxon>Dothideomycetes</taxon>
        <taxon>Dothideomycetes incertae sedis</taxon>
        <taxon>Botryosphaeriales</taxon>
        <taxon>Phyllostictaceae</taxon>
        <taxon>Phyllosticta</taxon>
    </lineage>
</organism>
<keyword evidence="1" id="KW-0812">Transmembrane</keyword>
<gene>
    <name evidence="2" type="ORF">IWX90DRAFT_437222</name>
</gene>
<evidence type="ECO:0000313" key="2">
    <source>
        <dbReference type="EMBL" id="KAK8164560.1"/>
    </source>
</evidence>
<feature type="transmembrane region" description="Helical" evidence="1">
    <location>
        <begin position="12"/>
        <end position="33"/>
    </location>
</feature>
<feature type="transmembrane region" description="Helical" evidence="1">
    <location>
        <begin position="39"/>
        <end position="59"/>
    </location>
</feature>
<protein>
    <submittedName>
        <fullName evidence="2">Uncharacterized protein</fullName>
    </submittedName>
</protein>
<keyword evidence="3" id="KW-1185">Reference proteome</keyword>
<keyword evidence="1" id="KW-0472">Membrane</keyword>
<name>A0ABR1XS86_9PEZI</name>
<reference evidence="2 3" key="1">
    <citation type="journal article" date="2022" name="G3 (Bethesda)">
        <title>Enemy or ally: a genomic approach to elucidate the lifestyle of Phyllosticta citrichinaensis.</title>
        <authorList>
            <person name="Buijs V.A."/>
            <person name="Groenewald J.Z."/>
            <person name="Haridas S."/>
            <person name="LaButti K.M."/>
            <person name="Lipzen A."/>
            <person name="Martin F.M."/>
            <person name="Barry K."/>
            <person name="Grigoriev I.V."/>
            <person name="Crous P.W."/>
            <person name="Seidl M.F."/>
        </authorList>
    </citation>
    <scope>NUCLEOTIDE SEQUENCE [LARGE SCALE GENOMIC DNA]</scope>
    <source>
        <strain evidence="2 3">CBS 129764</strain>
    </source>
</reference>
<evidence type="ECO:0000313" key="3">
    <source>
        <dbReference type="Proteomes" id="UP001456524"/>
    </source>
</evidence>